<evidence type="ECO:0000256" key="5">
    <source>
        <dbReference type="ARBA" id="ARBA00023136"/>
    </source>
</evidence>
<evidence type="ECO:0000259" key="7">
    <source>
        <dbReference type="PROSITE" id="PS50850"/>
    </source>
</evidence>
<feature type="transmembrane region" description="Helical" evidence="6">
    <location>
        <begin position="174"/>
        <end position="196"/>
    </location>
</feature>
<keyword evidence="5 6" id="KW-0472">Membrane</keyword>
<evidence type="ECO:0000313" key="9">
    <source>
        <dbReference type="Proteomes" id="UP000621500"/>
    </source>
</evidence>
<evidence type="ECO:0000256" key="1">
    <source>
        <dbReference type="ARBA" id="ARBA00004651"/>
    </source>
</evidence>
<evidence type="ECO:0000256" key="2">
    <source>
        <dbReference type="ARBA" id="ARBA00022475"/>
    </source>
</evidence>
<gene>
    <name evidence="8" type="primary">araJ_1</name>
    <name evidence="8" type="ORF">Pma05_01320</name>
</gene>
<dbReference type="PROSITE" id="PS50850">
    <property type="entry name" value="MFS"/>
    <property type="match status" value="1"/>
</dbReference>
<dbReference type="CDD" id="cd17324">
    <property type="entry name" value="MFS_NepI_like"/>
    <property type="match status" value="1"/>
</dbReference>
<organism evidence="8 9">
    <name type="scientific">Plantactinospora mayteni</name>
    <dbReference type="NCBI Taxonomy" id="566021"/>
    <lineage>
        <taxon>Bacteria</taxon>
        <taxon>Bacillati</taxon>
        <taxon>Actinomycetota</taxon>
        <taxon>Actinomycetes</taxon>
        <taxon>Micromonosporales</taxon>
        <taxon>Micromonosporaceae</taxon>
        <taxon>Plantactinospora</taxon>
    </lineage>
</organism>
<dbReference type="Proteomes" id="UP000621500">
    <property type="component" value="Unassembled WGS sequence"/>
</dbReference>
<feature type="transmembrane region" description="Helical" evidence="6">
    <location>
        <begin position="281"/>
        <end position="300"/>
    </location>
</feature>
<feature type="transmembrane region" description="Helical" evidence="6">
    <location>
        <begin position="346"/>
        <end position="366"/>
    </location>
</feature>
<dbReference type="PANTHER" id="PTHR43124">
    <property type="entry name" value="PURINE EFFLUX PUMP PBUE"/>
    <property type="match status" value="1"/>
</dbReference>
<protein>
    <submittedName>
        <fullName evidence="8">MFS transporter</fullName>
    </submittedName>
</protein>
<keyword evidence="3 6" id="KW-0812">Transmembrane</keyword>
<dbReference type="InterPro" id="IPR020846">
    <property type="entry name" value="MFS_dom"/>
</dbReference>
<keyword evidence="4 6" id="KW-1133">Transmembrane helix</keyword>
<accession>A0ABQ4EFX2</accession>
<dbReference type="InterPro" id="IPR036259">
    <property type="entry name" value="MFS_trans_sf"/>
</dbReference>
<evidence type="ECO:0000256" key="3">
    <source>
        <dbReference type="ARBA" id="ARBA00022692"/>
    </source>
</evidence>
<dbReference type="EMBL" id="BONX01000002">
    <property type="protein sequence ID" value="GIG93559.1"/>
    <property type="molecule type" value="Genomic_DNA"/>
</dbReference>
<dbReference type="InterPro" id="IPR050189">
    <property type="entry name" value="MFS_Efflux_Transporters"/>
</dbReference>
<feature type="transmembrane region" description="Helical" evidence="6">
    <location>
        <begin position="20"/>
        <end position="47"/>
    </location>
</feature>
<dbReference type="RefSeq" id="WP_239311458.1">
    <property type="nucleotide sequence ID" value="NZ_BAAAZQ010000003.1"/>
</dbReference>
<feature type="transmembrane region" description="Helical" evidence="6">
    <location>
        <begin position="88"/>
        <end position="106"/>
    </location>
</feature>
<sequence length="410" mass="41066">MAEPVPVTPPGGGTVSMRAIGALVALSVSAFCYVAMETLPIGILTLISADLEVSLSQTGLLVTGYAVAVAVVSVPLTYVTARIPRRRLLSGLLAVLVLATVFSATARDYEVLFGARVVVALTQALFWAVVAPAAAGMFPVQVRGRVTSVVFAGASLGPMLGVPAGTWVGQQLGWRAAFLTLAGLALLAFVAIVLLMPSVPVGQTHAATGTSPDARRYWIVVVATVLSVGGLFTAFTYTAVFLTEVSGFAPAAIGVLLLVRGLADFAGIAAGGILSDRRQRLAMVSAVSLLALALVGMFLLAEVALLAAALLAVSGFAMGALTPALQNRVLEVAPGSSDLAAAGNSAAYNVGIAGGSLLGAGILPTLGVRGTALVGGILVAAALVVLLAEPLVAAAGRAPLAGAEPARAEL</sequence>
<keyword evidence="9" id="KW-1185">Reference proteome</keyword>
<reference evidence="8 9" key="1">
    <citation type="submission" date="2021-01" db="EMBL/GenBank/DDBJ databases">
        <title>Whole genome shotgun sequence of Plantactinospora mayteni NBRC 109088.</title>
        <authorList>
            <person name="Komaki H."/>
            <person name="Tamura T."/>
        </authorList>
    </citation>
    <scope>NUCLEOTIDE SEQUENCE [LARGE SCALE GENOMIC DNA]</scope>
    <source>
        <strain evidence="8 9">NBRC 109088</strain>
    </source>
</reference>
<evidence type="ECO:0000256" key="6">
    <source>
        <dbReference type="SAM" id="Phobius"/>
    </source>
</evidence>
<keyword evidence="2" id="KW-1003">Cell membrane</keyword>
<dbReference type="Pfam" id="PF07690">
    <property type="entry name" value="MFS_1"/>
    <property type="match status" value="1"/>
</dbReference>
<evidence type="ECO:0000256" key="4">
    <source>
        <dbReference type="ARBA" id="ARBA00022989"/>
    </source>
</evidence>
<comment type="subcellular location">
    <subcellularLocation>
        <location evidence="1">Cell membrane</location>
        <topology evidence="1">Multi-pass membrane protein</topology>
    </subcellularLocation>
</comment>
<feature type="transmembrane region" description="Helical" evidence="6">
    <location>
        <begin position="146"/>
        <end position="168"/>
    </location>
</feature>
<evidence type="ECO:0000313" key="8">
    <source>
        <dbReference type="EMBL" id="GIG93559.1"/>
    </source>
</evidence>
<feature type="transmembrane region" description="Helical" evidence="6">
    <location>
        <begin position="112"/>
        <end position="134"/>
    </location>
</feature>
<dbReference type="InterPro" id="IPR011701">
    <property type="entry name" value="MFS"/>
</dbReference>
<comment type="caution">
    <text evidence="8">The sequence shown here is derived from an EMBL/GenBank/DDBJ whole genome shotgun (WGS) entry which is preliminary data.</text>
</comment>
<dbReference type="SUPFAM" id="SSF103473">
    <property type="entry name" value="MFS general substrate transporter"/>
    <property type="match status" value="1"/>
</dbReference>
<feature type="transmembrane region" description="Helical" evidence="6">
    <location>
        <begin position="217"/>
        <end position="242"/>
    </location>
</feature>
<proteinExistence type="predicted"/>
<name>A0ABQ4EFX2_9ACTN</name>
<dbReference type="Gene3D" id="1.20.1250.20">
    <property type="entry name" value="MFS general substrate transporter like domains"/>
    <property type="match status" value="2"/>
</dbReference>
<feature type="transmembrane region" description="Helical" evidence="6">
    <location>
        <begin position="372"/>
        <end position="392"/>
    </location>
</feature>
<feature type="transmembrane region" description="Helical" evidence="6">
    <location>
        <begin position="59"/>
        <end position="81"/>
    </location>
</feature>
<feature type="domain" description="Major facilitator superfamily (MFS) profile" evidence="7">
    <location>
        <begin position="22"/>
        <end position="393"/>
    </location>
</feature>
<feature type="transmembrane region" description="Helical" evidence="6">
    <location>
        <begin position="248"/>
        <end position="274"/>
    </location>
</feature>
<dbReference type="PANTHER" id="PTHR43124:SF3">
    <property type="entry name" value="CHLORAMPHENICOL EFFLUX PUMP RV0191"/>
    <property type="match status" value="1"/>
</dbReference>